<dbReference type="NCBIfam" id="NF010061">
    <property type="entry name" value="PRK13538.1"/>
    <property type="match status" value="1"/>
</dbReference>
<reference evidence="8 9" key="1">
    <citation type="submission" date="2018-09" db="EMBL/GenBank/DDBJ databases">
        <title>Zymobacter palmae IAM14233 (=T109) whole genome analysis.</title>
        <authorList>
            <person name="Yanase H."/>
        </authorList>
    </citation>
    <scope>NUCLEOTIDE SEQUENCE [LARGE SCALE GENOMIC DNA]</scope>
    <source>
        <strain evidence="8 9">IAM14233</strain>
    </source>
</reference>
<evidence type="ECO:0000256" key="2">
    <source>
        <dbReference type="ARBA" id="ARBA00022741"/>
    </source>
</evidence>
<proteinExistence type="predicted"/>
<keyword evidence="6" id="KW-0472">Membrane</keyword>
<dbReference type="InterPro" id="IPR005895">
    <property type="entry name" value="ABC_transptr_haem_export_CcmA"/>
</dbReference>
<dbReference type="GO" id="GO:0017004">
    <property type="term" value="P:cytochrome complex assembly"/>
    <property type="evidence" value="ECO:0007669"/>
    <property type="project" value="UniProtKB-KW"/>
</dbReference>
<dbReference type="Pfam" id="PF00005">
    <property type="entry name" value="ABC_tran"/>
    <property type="match status" value="1"/>
</dbReference>
<evidence type="ECO:0000313" key="8">
    <source>
        <dbReference type="EMBL" id="BBG30534.1"/>
    </source>
</evidence>
<dbReference type="SMART" id="SM00382">
    <property type="entry name" value="AAA"/>
    <property type="match status" value="1"/>
</dbReference>
<keyword evidence="1" id="KW-0813">Transport</keyword>
<keyword evidence="9" id="KW-1185">Reference proteome</keyword>
<protein>
    <submittedName>
        <fullName evidence="8">ABC-type transport system</fullName>
    </submittedName>
</protein>
<keyword evidence="4" id="KW-0067">ATP-binding</keyword>
<accession>A0A348HFY2</accession>
<dbReference type="GO" id="GO:0016887">
    <property type="term" value="F:ATP hydrolysis activity"/>
    <property type="evidence" value="ECO:0007669"/>
    <property type="project" value="InterPro"/>
</dbReference>
<feature type="domain" description="ABC transporter" evidence="7">
    <location>
        <begin position="2"/>
        <end position="216"/>
    </location>
</feature>
<dbReference type="Proteomes" id="UP000267342">
    <property type="component" value="Chromosome"/>
</dbReference>
<keyword evidence="2" id="KW-0547">Nucleotide-binding</keyword>
<dbReference type="EMBL" id="AP018933">
    <property type="protein sequence ID" value="BBG30534.1"/>
    <property type="molecule type" value="Genomic_DNA"/>
</dbReference>
<dbReference type="PROSITE" id="PS50893">
    <property type="entry name" value="ABC_TRANSPORTER_2"/>
    <property type="match status" value="1"/>
</dbReference>
<dbReference type="GO" id="GO:0022857">
    <property type="term" value="F:transmembrane transporter activity"/>
    <property type="evidence" value="ECO:0007669"/>
    <property type="project" value="InterPro"/>
</dbReference>
<evidence type="ECO:0000256" key="3">
    <source>
        <dbReference type="ARBA" id="ARBA00022748"/>
    </source>
</evidence>
<dbReference type="Gene3D" id="3.40.50.300">
    <property type="entry name" value="P-loop containing nucleotide triphosphate hydrolases"/>
    <property type="match status" value="1"/>
</dbReference>
<dbReference type="STRING" id="1123510.GCA_000620025_00968"/>
<dbReference type="KEGG" id="zpl:ZBT109_1784"/>
<dbReference type="InterPro" id="IPR027417">
    <property type="entry name" value="P-loop_NTPase"/>
</dbReference>
<dbReference type="RefSeq" id="WP_232012832.1">
    <property type="nucleotide sequence ID" value="NZ_AP018933.1"/>
</dbReference>
<evidence type="ECO:0000256" key="6">
    <source>
        <dbReference type="ARBA" id="ARBA00023136"/>
    </source>
</evidence>
<sequence length="216" mass="23436">MVHLSACALGVMRDERALFKDLTLTVGTGQLCRIEGPNGSGKTTLLRVLCGLISDYDGGVCWQGTPIEKARHAYAAALVYLGHRTGVKMALTPIENLQAFWGLSGYPTSDLDERCWRALDAVGLVAFADLPVGQLSAGQQRRVALARLHLREVPLWLLDEPFTAVDQSGVLQLETWIRAHCERGGAVVLTSHQPLVELKPDLCVCLDGQGGHRVVT</sequence>
<gene>
    <name evidence="8" type="ORF">ZBT109_1784</name>
</gene>
<evidence type="ECO:0000259" key="7">
    <source>
        <dbReference type="PROSITE" id="PS50893"/>
    </source>
</evidence>
<dbReference type="GO" id="GO:0005524">
    <property type="term" value="F:ATP binding"/>
    <property type="evidence" value="ECO:0007669"/>
    <property type="project" value="UniProtKB-KW"/>
</dbReference>
<evidence type="ECO:0000256" key="5">
    <source>
        <dbReference type="ARBA" id="ARBA00022967"/>
    </source>
</evidence>
<evidence type="ECO:0000256" key="1">
    <source>
        <dbReference type="ARBA" id="ARBA00022448"/>
    </source>
</evidence>
<organism evidence="8 9">
    <name type="scientific">Zymobacter palmae</name>
    <dbReference type="NCBI Taxonomy" id="33074"/>
    <lineage>
        <taxon>Bacteria</taxon>
        <taxon>Pseudomonadati</taxon>
        <taxon>Pseudomonadota</taxon>
        <taxon>Gammaproteobacteria</taxon>
        <taxon>Oceanospirillales</taxon>
        <taxon>Halomonadaceae</taxon>
        <taxon>Zymobacter group</taxon>
        <taxon>Zymobacter</taxon>
    </lineage>
</organism>
<name>A0A348HFY2_9GAMM</name>
<evidence type="ECO:0000256" key="4">
    <source>
        <dbReference type="ARBA" id="ARBA00022840"/>
    </source>
</evidence>
<dbReference type="SUPFAM" id="SSF52540">
    <property type="entry name" value="P-loop containing nucleoside triphosphate hydrolases"/>
    <property type="match status" value="1"/>
</dbReference>
<keyword evidence="3" id="KW-0201">Cytochrome c-type biogenesis</keyword>
<dbReference type="InterPro" id="IPR003439">
    <property type="entry name" value="ABC_transporter-like_ATP-bd"/>
</dbReference>
<dbReference type="PANTHER" id="PTHR43499">
    <property type="entry name" value="ABC TRANSPORTER I FAMILY MEMBER 1"/>
    <property type="match status" value="1"/>
</dbReference>
<dbReference type="InterPro" id="IPR003593">
    <property type="entry name" value="AAA+_ATPase"/>
</dbReference>
<dbReference type="AlphaFoldDB" id="A0A348HFY2"/>
<evidence type="ECO:0000313" key="9">
    <source>
        <dbReference type="Proteomes" id="UP000267342"/>
    </source>
</evidence>
<dbReference type="PANTHER" id="PTHR43499:SF1">
    <property type="entry name" value="ABC TRANSPORTER I FAMILY MEMBER 1"/>
    <property type="match status" value="1"/>
</dbReference>
<keyword evidence="5" id="KW-1278">Translocase</keyword>
<dbReference type="NCBIfam" id="TIGR01189">
    <property type="entry name" value="ccmA"/>
    <property type="match status" value="1"/>
</dbReference>